<feature type="compositionally biased region" description="Polar residues" evidence="1">
    <location>
        <begin position="130"/>
        <end position="139"/>
    </location>
</feature>
<dbReference type="EMBL" id="AGNL01018098">
    <property type="protein sequence ID" value="EJK63652.1"/>
    <property type="molecule type" value="Genomic_DNA"/>
</dbReference>
<name>K0SZP7_THAOC</name>
<feature type="compositionally biased region" description="Basic and acidic residues" evidence="1">
    <location>
        <begin position="1"/>
        <end position="10"/>
    </location>
</feature>
<feature type="region of interest" description="Disordered" evidence="1">
    <location>
        <begin position="114"/>
        <end position="139"/>
    </location>
</feature>
<feature type="compositionally biased region" description="Basic and acidic residues" evidence="1">
    <location>
        <begin position="43"/>
        <end position="59"/>
    </location>
</feature>
<reference evidence="2 3" key="1">
    <citation type="journal article" date="2012" name="Genome Biol.">
        <title>Genome and low-iron response of an oceanic diatom adapted to chronic iron limitation.</title>
        <authorList>
            <person name="Lommer M."/>
            <person name="Specht M."/>
            <person name="Roy A.S."/>
            <person name="Kraemer L."/>
            <person name="Andreson R."/>
            <person name="Gutowska M.A."/>
            <person name="Wolf J."/>
            <person name="Bergner S.V."/>
            <person name="Schilhabel M.B."/>
            <person name="Klostermeier U.C."/>
            <person name="Beiko R.G."/>
            <person name="Rosenstiel P."/>
            <person name="Hippler M."/>
            <person name="Laroche J."/>
        </authorList>
    </citation>
    <scope>NUCLEOTIDE SEQUENCE [LARGE SCALE GENOMIC DNA]</scope>
    <source>
        <strain evidence="2 3">CCMP1005</strain>
    </source>
</reference>
<keyword evidence="3" id="KW-1185">Reference proteome</keyword>
<dbReference type="AlphaFoldDB" id="K0SZP7"/>
<feature type="region of interest" description="Disordered" evidence="1">
    <location>
        <begin position="1"/>
        <end position="92"/>
    </location>
</feature>
<feature type="compositionally biased region" description="Basic and acidic residues" evidence="1">
    <location>
        <begin position="18"/>
        <end position="33"/>
    </location>
</feature>
<comment type="caution">
    <text evidence="2">The sequence shown here is derived from an EMBL/GenBank/DDBJ whole genome shotgun (WGS) entry which is preliminary data.</text>
</comment>
<protein>
    <submittedName>
        <fullName evidence="2">Uncharacterized protein</fullName>
    </submittedName>
</protein>
<proteinExistence type="predicted"/>
<evidence type="ECO:0000313" key="3">
    <source>
        <dbReference type="Proteomes" id="UP000266841"/>
    </source>
</evidence>
<sequence length="235" mass="25364">AGREMEEESKGGGGGEGEATRREEGQRVTDRHRVGARGRQCGRRADEEAARGGAEEGRRGAGGRGRTGRCRGGLRGRSRSRRPSSRGRQITGELTAGASTVICCHFSTGARRKTLDEDPRTVDLRHGSPSGKSRISQNSSSAVISRQDLCLISDTVKQAKFILFDGLSSRCVRVAGMERSHTYLNERTGSVRSWDGSRGTFLCCARREEVQGGGRGGAVFPPRGDAVLWAIRPHL</sequence>
<feature type="compositionally biased region" description="Basic and acidic residues" evidence="1">
    <location>
        <begin position="114"/>
        <end position="126"/>
    </location>
</feature>
<feature type="compositionally biased region" description="Basic residues" evidence="1">
    <location>
        <begin position="66"/>
        <end position="85"/>
    </location>
</feature>
<organism evidence="2 3">
    <name type="scientific">Thalassiosira oceanica</name>
    <name type="common">Marine diatom</name>
    <dbReference type="NCBI Taxonomy" id="159749"/>
    <lineage>
        <taxon>Eukaryota</taxon>
        <taxon>Sar</taxon>
        <taxon>Stramenopiles</taxon>
        <taxon>Ochrophyta</taxon>
        <taxon>Bacillariophyta</taxon>
        <taxon>Coscinodiscophyceae</taxon>
        <taxon>Thalassiosirophycidae</taxon>
        <taxon>Thalassiosirales</taxon>
        <taxon>Thalassiosiraceae</taxon>
        <taxon>Thalassiosira</taxon>
    </lineage>
</organism>
<evidence type="ECO:0000256" key="1">
    <source>
        <dbReference type="SAM" id="MobiDB-lite"/>
    </source>
</evidence>
<accession>K0SZP7</accession>
<evidence type="ECO:0000313" key="2">
    <source>
        <dbReference type="EMBL" id="EJK63652.1"/>
    </source>
</evidence>
<feature type="non-terminal residue" evidence="2">
    <location>
        <position position="1"/>
    </location>
</feature>
<gene>
    <name evidence="2" type="ORF">THAOC_15679</name>
</gene>
<dbReference type="Proteomes" id="UP000266841">
    <property type="component" value="Unassembled WGS sequence"/>
</dbReference>